<dbReference type="Proteomes" id="UP000653305">
    <property type="component" value="Unassembled WGS sequence"/>
</dbReference>
<gene>
    <name evidence="2" type="ORF">PHJA_002864300</name>
</gene>
<dbReference type="AlphaFoldDB" id="A0A830DN34"/>
<keyword evidence="1" id="KW-0472">Membrane</keyword>
<feature type="transmembrane region" description="Helical" evidence="1">
    <location>
        <begin position="47"/>
        <end position="66"/>
    </location>
</feature>
<evidence type="ECO:0000256" key="1">
    <source>
        <dbReference type="SAM" id="Phobius"/>
    </source>
</evidence>
<keyword evidence="1" id="KW-1133">Transmembrane helix</keyword>
<proteinExistence type="predicted"/>
<comment type="caution">
    <text evidence="2">The sequence shown here is derived from an EMBL/GenBank/DDBJ whole genome shotgun (WGS) entry which is preliminary data.</text>
</comment>
<organism evidence="2 3">
    <name type="scientific">Phtheirospermum japonicum</name>
    <dbReference type="NCBI Taxonomy" id="374723"/>
    <lineage>
        <taxon>Eukaryota</taxon>
        <taxon>Viridiplantae</taxon>
        <taxon>Streptophyta</taxon>
        <taxon>Embryophyta</taxon>
        <taxon>Tracheophyta</taxon>
        <taxon>Spermatophyta</taxon>
        <taxon>Magnoliopsida</taxon>
        <taxon>eudicotyledons</taxon>
        <taxon>Gunneridae</taxon>
        <taxon>Pentapetalae</taxon>
        <taxon>asterids</taxon>
        <taxon>lamiids</taxon>
        <taxon>Lamiales</taxon>
        <taxon>Orobanchaceae</taxon>
        <taxon>Orobanchaceae incertae sedis</taxon>
        <taxon>Phtheirospermum</taxon>
    </lineage>
</organism>
<evidence type="ECO:0000313" key="3">
    <source>
        <dbReference type="Proteomes" id="UP000653305"/>
    </source>
</evidence>
<feature type="transmembrane region" description="Helical" evidence="1">
    <location>
        <begin position="21"/>
        <end position="41"/>
    </location>
</feature>
<accession>A0A830DN34</accession>
<protein>
    <submittedName>
        <fullName evidence="2">Uncharacterized protein</fullName>
    </submittedName>
</protein>
<name>A0A830DN34_9LAMI</name>
<reference evidence="2" key="1">
    <citation type="submission" date="2020-07" db="EMBL/GenBank/DDBJ databases">
        <title>Ethylene signaling mediates host invasion by parasitic plants.</title>
        <authorList>
            <person name="Yoshida S."/>
        </authorList>
    </citation>
    <scope>NUCLEOTIDE SEQUENCE</scope>
    <source>
        <strain evidence="2">Okayama</strain>
    </source>
</reference>
<keyword evidence="3" id="KW-1185">Reference proteome</keyword>
<keyword evidence="1" id="KW-0812">Transmembrane</keyword>
<dbReference type="EMBL" id="BMAC01001425">
    <property type="protein sequence ID" value="GFQ07202.1"/>
    <property type="molecule type" value="Genomic_DNA"/>
</dbReference>
<evidence type="ECO:0000313" key="2">
    <source>
        <dbReference type="EMBL" id="GFQ07202.1"/>
    </source>
</evidence>
<sequence length="75" mass="8965">MKVSKCRCIIRCTRDRTMRRWRSGSWTFFFGNTGLVLMAVWRRRGFLPWGHFCGLINISASVYYLYVGFIPQFMD</sequence>